<evidence type="ECO:0000256" key="2">
    <source>
        <dbReference type="ARBA" id="ARBA00022729"/>
    </source>
</evidence>
<dbReference type="Pfam" id="PF13947">
    <property type="entry name" value="GUB_WAK_bind"/>
    <property type="match status" value="1"/>
</dbReference>
<reference evidence="7" key="1">
    <citation type="journal article" date="2023" name="GigaByte">
        <title>Genome assembly of the bearded iris, Iris pallida Lam.</title>
        <authorList>
            <person name="Bruccoleri R.E."/>
            <person name="Oakeley E.J."/>
            <person name="Faust A.M.E."/>
            <person name="Altorfer M."/>
            <person name="Dessus-Babus S."/>
            <person name="Burckhardt D."/>
            <person name="Oertli M."/>
            <person name="Naumann U."/>
            <person name="Petersen F."/>
            <person name="Wong J."/>
        </authorList>
    </citation>
    <scope>NUCLEOTIDE SEQUENCE</scope>
    <source>
        <strain evidence="7">GSM-AAB239-AS_SAM_17_03QT</strain>
    </source>
</reference>
<feature type="domain" description="Wall-associated receptor kinase C-terminal" evidence="6">
    <location>
        <begin position="245"/>
        <end position="276"/>
    </location>
</feature>
<dbReference type="Proteomes" id="UP001140949">
    <property type="component" value="Unassembled WGS sequence"/>
</dbReference>
<accession>A0AAX6DJ12</accession>
<evidence type="ECO:0000256" key="3">
    <source>
        <dbReference type="ARBA" id="ARBA00023180"/>
    </source>
</evidence>
<proteinExistence type="predicted"/>
<feature type="domain" description="Wall-associated receptor kinase galacturonan-binding" evidence="5">
    <location>
        <begin position="31"/>
        <end position="91"/>
    </location>
</feature>
<evidence type="ECO:0000256" key="4">
    <source>
        <dbReference type="SAM" id="SignalP"/>
    </source>
</evidence>
<protein>
    <recommendedName>
        <fullName evidence="9">Wall-associated receptor kinase galacturonan-binding domain-containing protein</fullName>
    </recommendedName>
</protein>
<evidence type="ECO:0000259" key="5">
    <source>
        <dbReference type="Pfam" id="PF13947"/>
    </source>
</evidence>
<comment type="subcellular location">
    <subcellularLocation>
        <location evidence="1">Membrane</location>
        <topology evidence="1">Single-pass membrane protein</topology>
    </subcellularLocation>
</comment>
<evidence type="ECO:0000313" key="8">
    <source>
        <dbReference type="Proteomes" id="UP001140949"/>
    </source>
</evidence>
<reference evidence="7" key="2">
    <citation type="submission" date="2023-04" db="EMBL/GenBank/DDBJ databases">
        <authorList>
            <person name="Bruccoleri R.E."/>
            <person name="Oakeley E.J."/>
            <person name="Faust A.-M."/>
            <person name="Dessus-Babus S."/>
            <person name="Altorfer M."/>
            <person name="Burckhardt D."/>
            <person name="Oertli M."/>
            <person name="Naumann U."/>
            <person name="Petersen F."/>
            <person name="Wong J."/>
        </authorList>
    </citation>
    <scope>NUCLEOTIDE SEQUENCE</scope>
    <source>
        <strain evidence="7">GSM-AAB239-AS_SAM_17_03QT</strain>
        <tissue evidence="7">Leaf</tissue>
    </source>
</reference>
<feature type="signal peptide" evidence="4">
    <location>
        <begin position="1"/>
        <end position="23"/>
    </location>
</feature>
<gene>
    <name evidence="7" type="ORF">M6B38_241270</name>
</gene>
<evidence type="ECO:0000313" key="7">
    <source>
        <dbReference type="EMBL" id="KAJ6791780.1"/>
    </source>
</evidence>
<keyword evidence="3" id="KW-0325">Glycoprotein</keyword>
<dbReference type="InterPro" id="IPR025287">
    <property type="entry name" value="WAK_GUB"/>
</dbReference>
<comment type="caution">
    <text evidence="7">The sequence shown here is derived from an EMBL/GenBank/DDBJ whole genome shotgun (WGS) entry which is preliminary data.</text>
</comment>
<evidence type="ECO:0000256" key="1">
    <source>
        <dbReference type="ARBA" id="ARBA00004167"/>
    </source>
</evidence>
<dbReference type="PANTHER" id="PTHR33355:SF3">
    <property type="entry name" value="WALL-ASSOCIATED RECEPTOR KINASE GALACTURONAN-BINDING PROTEIN"/>
    <property type="match status" value="1"/>
</dbReference>
<dbReference type="EMBL" id="JANAVB010044218">
    <property type="protein sequence ID" value="KAJ6791780.1"/>
    <property type="molecule type" value="Genomic_DNA"/>
</dbReference>
<evidence type="ECO:0000259" key="6">
    <source>
        <dbReference type="Pfam" id="PF14380"/>
    </source>
</evidence>
<dbReference type="Pfam" id="PF14380">
    <property type="entry name" value="WAK_assoc"/>
    <property type="match status" value="1"/>
</dbReference>
<dbReference type="PANTHER" id="PTHR33355">
    <property type="entry name" value="WALL-ASSOCIATED RECEPTOR KINASE CARBOXY-TERMINAL PROTEIN-RELATED"/>
    <property type="match status" value="1"/>
</dbReference>
<keyword evidence="8" id="KW-1185">Reference proteome</keyword>
<name>A0AAX6DJ12_IRIPA</name>
<dbReference type="InterPro" id="IPR032872">
    <property type="entry name" value="WAK_assoc_C"/>
</dbReference>
<dbReference type="GO" id="GO:0016020">
    <property type="term" value="C:membrane"/>
    <property type="evidence" value="ECO:0007669"/>
    <property type="project" value="UniProtKB-SubCell"/>
</dbReference>
<sequence length="318" mass="34126">MMICNVPQISLLLLLSLVPHAVSDTTAVLPCRSYCGNITIDYPFGLRSGCGHSGYRDLLYCINGMLMLHIPSGSYRVLNIDYAYRSLTLHDSSMSDCYSLALSTSATPATAATDGFIIEPWRAPYLAPAPDNVFMLLGCHADSPLFQGFPGKHLPCRNVSGMGCDEYYRCPAWQYSKFSARKGDSPYGSVNPPECCSMEFGAIRAINLTHLGCQGYSSAYSLAPLRARGPGAWSYGIRVSYSVPADHDGDCRGCQATGGVCGYDPATEADICICGSGQNSTSNCDTVSSSSSIVKWSSSLASLIGGLLIYTVVRFLCY</sequence>
<organism evidence="7 8">
    <name type="scientific">Iris pallida</name>
    <name type="common">Sweet iris</name>
    <dbReference type="NCBI Taxonomy" id="29817"/>
    <lineage>
        <taxon>Eukaryota</taxon>
        <taxon>Viridiplantae</taxon>
        <taxon>Streptophyta</taxon>
        <taxon>Embryophyta</taxon>
        <taxon>Tracheophyta</taxon>
        <taxon>Spermatophyta</taxon>
        <taxon>Magnoliopsida</taxon>
        <taxon>Liliopsida</taxon>
        <taxon>Asparagales</taxon>
        <taxon>Iridaceae</taxon>
        <taxon>Iridoideae</taxon>
        <taxon>Irideae</taxon>
        <taxon>Iris</taxon>
    </lineage>
</organism>
<evidence type="ECO:0008006" key="9">
    <source>
        <dbReference type="Google" id="ProtNLM"/>
    </source>
</evidence>
<feature type="chain" id="PRO_5043949019" description="Wall-associated receptor kinase galacturonan-binding domain-containing protein" evidence="4">
    <location>
        <begin position="24"/>
        <end position="318"/>
    </location>
</feature>
<keyword evidence="2 4" id="KW-0732">Signal</keyword>
<dbReference type="GO" id="GO:0030247">
    <property type="term" value="F:polysaccharide binding"/>
    <property type="evidence" value="ECO:0007669"/>
    <property type="project" value="InterPro"/>
</dbReference>
<dbReference type="AlphaFoldDB" id="A0AAX6DJ12"/>